<dbReference type="EMBL" id="JAKRRX010000124">
    <property type="protein sequence ID" value="MCW8335586.1"/>
    <property type="molecule type" value="Genomic_DNA"/>
</dbReference>
<evidence type="ECO:0000313" key="2">
    <source>
        <dbReference type="EMBL" id="MCW8335586.1"/>
    </source>
</evidence>
<keyword evidence="1" id="KW-1133">Transmembrane helix</keyword>
<feature type="transmembrane region" description="Helical" evidence="1">
    <location>
        <begin position="63"/>
        <end position="86"/>
    </location>
</feature>
<feature type="transmembrane region" description="Helical" evidence="1">
    <location>
        <begin position="21"/>
        <end position="43"/>
    </location>
</feature>
<gene>
    <name evidence="2" type="ORF">MD483_17385</name>
</gene>
<dbReference type="AlphaFoldDB" id="A0A9X3CGZ9"/>
<keyword evidence="3" id="KW-1185">Reference proteome</keyword>
<evidence type="ECO:0008006" key="4">
    <source>
        <dbReference type="Google" id="ProtNLM"/>
    </source>
</evidence>
<evidence type="ECO:0000313" key="3">
    <source>
        <dbReference type="Proteomes" id="UP001155586"/>
    </source>
</evidence>
<reference evidence="2" key="1">
    <citation type="submission" date="2022-02" db="EMBL/GenBank/DDBJ databases">
        <title>Vibrio sp. nov., a new bacterium isolated from Bohai sea, China.</title>
        <authorList>
            <person name="Yuan Y."/>
        </authorList>
    </citation>
    <scope>NUCLEOTIDE SEQUENCE</scope>
    <source>
        <strain evidence="2">DBSS07</strain>
    </source>
</reference>
<organism evidence="2 3">
    <name type="scientific">Vibrio paucivorans</name>
    <dbReference type="NCBI Taxonomy" id="2829489"/>
    <lineage>
        <taxon>Bacteria</taxon>
        <taxon>Pseudomonadati</taxon>
        <taxon>Pseudomonadota</taxon>
        <taxon>Gammaproteobacteria</taxon>
        <taxon>Vibrionales</taxon>
        <taxon>Vibrionaceae</taxon>
        <taxon>Vibrio</taxon>
    </lineage>
</organism>
<evidence type="ECO:0000256" key="1">
    <source>
        <dbReference type="SAM" id="Phobius"/>
    </source>
</evidence>
<name>A0A9X3CGZ9_9VIBR</name>
<feature type="transmembrane region" description="Helical" evidence="1">
    <location>
        <begin position="107"/>
        <end position="131"/>
    </location>
</feature>
<dbReference type="Proteomes" id="UP001155586">
    <property type="component" value="Unassembled WGS sequence"/>
</dbReference>
<sequence>MAQDICIEAKPSFLSRHKVKFAVVVALLLIGLGSVGLSSAFVIHHTDIPDSYWTTTSVLKPKLLDAPVFIGALTMITITTLALVIWGYWKLHSLPKKHSAHTGQPKLVFWLCMLGFFYGWLWIAAIIIVVIDWEKLSNVIRRLTR</sequence>
<proteinExistence type="predicted"/>
<keyword evidence="1" id="KW-0472">Membrane</keyword>
<protein>
    <recommendedName>
        <fullName evidence="4">Magnesium transporter</fullName>
    </recommendedName>
</protein>
<dbReference type="RefSeq" id="WP_265688723.1">
    <property type="nucleotide sequence ID" value="NZ_JAKRRX010000124.1"/>
</dbReference>
<comment type="caution">
    <text evidence="2">The sequence shown here is derived from an EMBL/GenBank/DDBJ whole genome shotgun (WGS) entry which is preliminary data.</text>
</comment>
<accession>A0A9X3CGZ9</accession>
<keyword evidence="1" id="KW-0812">Transmembrane</keyword>